<dbReference type="RefSeq" id="WP_211536333.1">
    <property type="nucleotide sequence ID" value="NZ_JAGSSV010000008.1"/>
</dbReference>
<feature type="domain" description="Electron transfer flavoprotein alpha/beta-subunit N-terminal" evidence="4">
    <location>
        <begin position="96"/>
        <end position="252"/>
    </location>
</feature>
<dbReference type="InterPro" id="IPR014730">
    <property type="entry name" value="ETF_a/b_N"/>
</dbReference>
<keyword evidence="6" id="KW-1185">Reference proteome</keyword>
<dbReference type="SUPFAM" id="SSF52402">
    <property type="entry name" value="Adenine nucleotide alpha hydrolases-like"/>
    <property type="match status" value="1"/>
</dbReference>
<evidence type="ECO:0000256" key="1">
    <source>
        <dbReference type="ARBA" id="ARBA00005817"/>
    </source>
</evidence>
<keyword evidence="2" id="KW-0249">Electron transport</keyword>
<reference evidence="6" key="2">
    <citation type="submission" date="2023-07" db="EMBL/GenBank/DDBJ databases">
        <title>Marinomonas vulgaris A79, complete genome.</title>
        <authorList>
            <person name="Ying J.-J."/>
        </authorList>
    </citation>
    <scope>NUCLEOTIDE SEQUENCE [LARGE SCALE GENOMIC DNA]</scope>
    <source>
        <strain evidence="6">A79</strain>
    </source>
</reference>
<evidence type="ECO:0000313" key="6">
    <source>
        <dbReference type="Proteomes" id="UP000679722"/>
    </source>
</evidence>
<evidence type="ECO:0000313" key="5">
    <source>
        <dbReference type="EMBL" id="MBR7888988.1"/>
    </source>
</evidence>
<dbReference type="PANTHER" id="PTHR43153">
    <property type="entry name" value="ELECTRON TRANSFER FLAVOPROTEIN ALPHA"/>
    <property type="match status" value="1"/>
</dbReference>
<feature type="domain" description="Electron transfer flavoprotein alpha subunit C-terminal" evidence="3">
    <location>
        <begin position="290"/>
        <end position="365"/>
    </location>
</feature>
<dbReference type="Pfam" id="PF01012">
    <property type="entry name" value="ETF"/>
    <property type="match status" value="1"/>
</dbReference>
<dbReference type="Proteomes" id="UP000679722">
    <property type="component" value="Unassembled WGS sequence"/>
</dbReference>
<comment type="similarity">
    <text evidence="1">Belongs to the ETF alpha-subunit/FixB family.</text>
</comment>
<dbReference type="InterPro" id="IPR014729">
    <property type="entry name" value="Rossmann-like_a/b/a_fold"/>
</dbReference>
<dbReference type="InterPro" id="IPR014731">
    <property type="entry name" value="ETF_asu_C"/>
</dbReference>
<name>A0ABS5HBG1_9GAMM</name>
<sequence>MSDIIRRDPRAEWIVRNRLHPLHLSLVKSQQGDVRGPSGLLRKNVRDVGFIGPNGIKRIDRANLLTVDTTTRRSASKDTQTARPLHVVEQADFYIMVVADMVGGRLTAHDKDLLGQAHRLVVQYSDVNSQCCGAVALVCFGQIKDDQLGLSGVDRLFHLEDTVYDGFSPEARLGALQQIESQYQPLHWLFPDSVHGGADLACRFSARIGERLAAHVWQLDREQCLSRGASGSMDIKRATPRIVTLLEECADPIEDTQHQALPMVLEPMAVPSARLKEKGQMAVDASAVPLAEAEFILSAGNGIHNWAQFHATATALGATEGASRVAVDEGFMPRARQVGASGTWVTARVYVAVGISGAIQHMQGIGQCDKVIAINTDAGCDMVKRADLAVIADSDALLMALASLVEQHQLAKHAEQIHGENSNAA</sequence>
<evidence type="ECO:0000256" key="2">
    <source>
        <dbReference type="ARBA" id="ARBA00022982"/>
    </source>
</evidence>
<evidence type="ECO:0000259" key="3">
    <source>
        <dbReference type="Pfam" id="PF00766"/>
    </source>
</evidence>
<accession>A0ABS5HBG1</accession>
<organism evidence="5 6">
    <name type="scientific">Marinomonas vulgaris</name>
    <dbReference type="NCBI Taxonomy" id="2823372"/>
    <lineage>
        <taxon>Bacteria</taxon>
        <taxon>Pseudomonadati</taxon>
        <taxon>Pseudomonadota</taxon>
        <taxon>Gammaproteobacteria</taxon>
        <taxon>Oceanospirillales</taxon>
        <taxon>Oceanospirillaceae</taxon>
        <taxon>Marinomonas</taxon>
    </lineage>
</organism>
<dbReference type="Gene3D" id="3.40.50.1220">
    <property type="entry name" value="TPP-binding domain"/>
    <property type="match status" value="1"/>
</dbReference>
<dbReference type="Gene3D" id="3.40.50.620">
    <property type="entry name" value="HUPs"/>
    <property type="match status" value="1"/>
</dbReference>
<dbReference type="SUPFAM" id="SSF52467">
    <property type="entry name" value="DHS-like NAD/FAD-binding domain"/>
    <property type="match status" value="1"/>
</dbReference>
<comment type="caution">
    <text evidence="5">The sequence shown here is derived from an EMBL/GenBank/DDBJ whole genome shotgun (WGS) entry which is preliminary data.</text>
</comment>
<keyword evidence="2" id="KW-0813">Transport</keyword>
<dbReference type="PANTHER" id="PTHR43153:SF1">
    <property type="entry name" value="ELECTRON TRANSFER FLAVOPROTEIN SUBUNIT ALPHA, MITOCHONDRIAL"/>
    <property type="match status" value="1"/>
</dbReference>
<dbReference type="EMBL" id="JAGSSV010000008">
    <property type="protein sequence ID" value="MBR7888988.1"/>
    <property type="molecule type" value="Genomic_DNA"/>
</dbReference>
<proteinExistence type="inferred from homology"/>
<dbReference type="InterPro" id="IPR029035">
    <property type="entry name" value="DHS-like_NAD/FAD-binding_dom"/>
</dbReference>
<evidence type="ECO:0000259" key="4">
    <source>
        <dbReference type="Pfam" id="PF01012"/>
    </source>
</evidence>
<dbReference type="InterPro" id="IPR001308">
    <property type="entry name" value="ETF_a/FixB"/>
</dbReference>
<dbReference type="Pfam" id="PF00766">
    <property type="entry name" value="ETF_alpha"/>
    <property type="match status" value="1"/>
</dbReference>
<protein>
    <submittedName>
        <fullName evidence="5">Electron transfer flavoprotein subunit alpha/FixB family protein</fullName>
    </submittedName>
</protein>
<reference evidence="5 6" key="1">
    <citation type="submission" date="2021-04" db="EMBL/GenBank/DDBJ databases">
        <authorList>
            <person name="Sun C."/>
        </authorList>
    </citation>
    <scope>NUCLEOTIDE SEQUENCE [LARGE SCALE GENOMIC DNA]</scope>
    <source>
        <strain evidence="5 6">A79</strain>
    </source>
</reference>
<gene>
    <name evidence="5" type="ORF">J9B83_08505</name>
</gene>